<keyword evidence="1" id="KW-0479">Metal-binding</keyword>
<organism evidence="6 7">
    <name type="scientific">Candidatus Aquicultor secundus</name>
    <dbReference type="NCBI Taxonomy" id="1973895"/>
    <lineage>
        <taxon>Bacteria</taxon>
        <taxon>Bacillati</taxon>
        <taxon>Actinomycetota</taxon>
        <taxon>Candidatus Aquicultoria</taxon>
        <taxon>Candidatus Aquicultorales</taxon>
        <taxon>Candidatus Aquicultoraceae</taxon>
        <taxon>Candidatus Aquicultor</taxon>
    </lineage>
</organism>
<name>A0A2M7T740_9ACTN</name>
<dbReference type="Pfam" id="PF00149">
    <property type="entry name" value="Metallophos"/>
    <property type="match status" value="1"/>
</dbReference>
<feature type="transmembrane region" description="Helical" evidence="4">
    <location>
        <begin position="12"/>
        <end position="35"/>
    </location>
</feature>
<dbReference type="PANTHER" id="PTHR31302:SF31">
    <property type="entry name" value="PHOSPHODIESTERASE YAEI"/>
    <property type="match status" value="1"/>
</dbReference>
<evidence type="ECO:0000313" key="7">
    <source>
        <dbReference type="Proteomes" id="UP000230956"/>
    </source>
</evidence>
<dbReference type="PANTHER" id="PTHR31302">
    <property type="entry name" value="TRANSMEMBRANE PROTEIN WITH METALLOPHOSPHOESTERASE DOMAIN-RELATED"/>
    <property type="match status" value="1"/>
</dbReference>
<comment type="caution">
    <text evidence="6">The sequence shown here is derived from an EMBL/GenBank/DDBJ whole genome shotgun (WGS) entry which is preliminary data.</text>
</comment>
<dbReference type="Gene3D" id="3.60.21.10">
    <property type="match status" value="1"/>
</dbReference>
<evidence type="ECO:0000256" key="4">
    <source>
        <dbReference type="SAM" id="Phobius"/>
    </source>
</evidence>
<accession>A0A2M7T740</accession>
<feature type="transmembrane region" description="Helical" evidence="4">
    <location>
        <begin position="118"/>
        <end position="136"/>
    </location>
</feature>
<keyword evidence="4" id="KW-1133">Transmembrane helix</keyword>
<evidence type="ECO:0000259" key="5">
    <source>
        <dbReference type="Pfam" id="PF00149"/>
    </source>
</evidence>
<gene>
    <name evidence="6" type="ORF">COY37_07665</name>
</gene>
<keyword evidence="2" id="KW-0378">Hydrolase</keyword>
<protein>
    <recommendedName>
        <fullName evidence="5">Calcineurin-like phosphoesterase domain-containing protein</fullName>
    </recommendedName>
</protein>
<dbReference type="EMBL" id="PFNG01000177">
    <property type="protein sequence ID" value="PIZ37236.1"/>
    <property type="molecule type" value="Genomic_DNA"/>
</dbReference>
<reference evidence="7" key="1">
    <citation type="submission" date="2017-09" db="EMBL/GenBank/DDBJ databases">
        <title>Depth-based differentiation of microbial function through sediment-hosted aquifers and enrichment of novel symbionts in the deep terrestrial subsurface.</title>
        <authorList>
            <person name="Probst A.J."/>
            <person name="Ladd B."/>
            <person name="Jarett J.K."/>
            <person name="Geller-Mcgrath D.E."/>
            <person name="Sieber C.M.K."/>
            <person name="Emerson J.B."/>
            <person name="Anantharaman K."/>
            <person name="Thomas B.C."/>
            <person name="Malmstrom R."/>
            <person name="Stieglmeier M."/>
            <person name="Klingl A."/>
            <person name="Woyke T."/>
            <person name="Ryan C.M."/>
            <person name="Banfield J.F."/>
        </authorList>
    </citation>
    <scope>NUCLEOTIDE SEQUENCE [LARGE SCALE GENOMIC DNA]</scope>
</reference>
<dbReference type="GO" id="GO:0009245">
    <property type="term" value="P:lipid A biosynthetic process"/>
    <property type="evidence" value="ECO:0007669"/>
    <property type="project" value="TreeGrafter"/>
</dbReference>
<dbReference type="GO" id="GO:0046872">
    <property type="term" value="F:metal ion binding"/>
    <property type="evidence" value="ECO:0007669"/>
    <property type="project" value="UniProtKB-KW"/>
</dbReference>
<dbReference type="GO" id="GO:0008758">
    <property type="term" value="F:UDP-2,3-diacylglucosamine hydrolase activity"/>
    <property type="evidence" value="ECO:0007669"/>
    <property type="project" value="TreeGrafter"/>
</dbReference>
<dbReference type="InterPro" id="IPR004843">
    <property type="entry name" value="Calcineurin-like_PHP"/>
</dbReference>
<dbReference type="InterPro" id="IPR051158">
    <property type="entry name" value="Metallophosphoesterase_sf"/>
</dbReference>
<evidence type="ECO:0000256" key="1">
    <source>
        <dbReference type="ARBA" id="ARBA00022723"/>
    </source>
</evidence>
<dbReference type="AlphaFoldDB" id="A0A2M7T740"/>
<dbReference type="GO" id="GO:0016020">
    <property type="term" value="C:membrane"/>
    <property type="evidence" value="ECO:0007669"/>
    <property type="project" value="GOC"/>
</dbReference>
<dbReference type="SUPFAM" id="SSF56300">
    <property type="entry name" value="Metallo-dependent phosphatases"/>
    <property type="match status" value="1"/>
</dbReference>
<feature type="region of interest" description="Disordered" evidence="3">
    <location>
        <begin position="481"/>
        <end position="500"/>
    </location>
</feature>
<feature type="domain" description="Calcineurin-like phosphoesterase" evidence="5">
    <location>
        <begin position="230"/>
        <end position="392"/>
    </location>
</feature>
<keyword evidence="4" id="KW-0812">Transmembrane</keyword>
<evidence type="ECO:0000256" key="2">
    <source>
        <dbReference type="ARBA" id="ARBA00022801"/>
    </source>
</evidence>
<keyword evidence="4" id="KW-0472">Membrane</keyword>
<proteinExistence type="predicted"/>
<dbReference type="InterPro" id="IPR029052">
    <property type="entry name" value="Metallo-depent_PP-like"/>
</dbReference>
<dbReference type="Proteomes" id="UP000230956">
    <property type="component" value="Unassembled WGS sequence"/>
</dbReference>
<sequence>MVFLPDVVRKILSSWAVALIIAIVASGTFALLFGYSSYDVDGLRLGFGIEPSAHGQTELAIPPFGEVTAATHKTPLRIRVGVERIYPHEIGQGADEIDTGGELVKKIETEGKKAFRQFVIRLIVLAAIGGMLGAALSPRRRIYKAVAGTFVGVAFVGVLLWGTYATFNVYAFKQPSYSGALTAAPWATEEIAKRLGDIKAFRNEIRAIAASVDSFYSKIDAWHPIKEDTIKVLHVSDIHNNPVALDLIKRVVKDFNVDLVIDTGDITDFGTPVETKLTEGISSLPVPYVYVPGNHDSSATASFMRKIKNVVFLDGKPVTVKGITILGMADPASASSEVAPANDAVMATFRLKVKRILESQPEKPLILAVHNPKAVRGLLGQVPIVLVGHTHKAGLTEKNGCVIDNAGTTGAAGLRTFQNEAGVPYTLDLLNIDSSKKKLVAIDSLAVTGAEMEFRLERNLIKGKEASETELGMDQFKQNLRRAGNRNKGAAPSATAEKHL</sequence>
<feature type="transmembrane region" description="Helical" evidence="4">
    <location>
        <begin position="142"/>
        <end position="164"/>
    </location>
</feature>
<evidence type="ECO:0000256" key="3">
    <source>
        <dbReference type="SAM" id="MobiDB-lite"/>
    </source>
</evidence>
<evidence type="ECO:0000313" key="6">
    <source>
        <dbReference type="EMBL" id="PIZ37236.1"/>
    </source>
</evidence>